<evidence type="ECO:0000313" key="1">
    <source>
        <dbReference type="EMBL" id="SMY00500.1"/>
    </source>
</evidence>
<comment type="caution">
    <text evidence="1">The sequence shown here is derived from an EMBL/GenBank/DDBJ whole genome shotgun (WGS) entry which is preliminary data.</text>
</comment>
<organism evidence="1 2">
    <name type="scientific">Brevibacterium aurantiacum</name>
    <dbReference type="NCBI Taxonomy" id="273384"/>
    <lineage>
        <taxon>Bacteria</taxon>
        <taxon>Bacillati</taxon>
        <taxon>Actinomycetota</taxon>
        <taxon>Actinomycetes</taxon>
        <taxon>Micrococcales</taxon>
        <taxon>Brevibacteriaceae</taxon>
        <taxon>Brevibacterium</taxon>
    </lineage>
</organism>
<sequence>MLNNRSASKFDLYLPGQLVASLHYSIDENEMLFIYCEAIEMAEAERHCRELMRRALDESLNRRLKTTITCPIALKHLRADTQTPEQHDSSLPQRG</sequence>
<evidence type="ECO:0000313" key="2">
    <source>
        <dbReference type="Proteomes" id="UP000234525"/>
    </source>
</evidence>
<dbReference type="EMBL" id="FXZB01000039">
    <property type="protein sequence ID" value="SMY00500.1"/>
    <property type="molecule type" value="Genomic_DNA"/>
</dbReference>
<accession>A0A2H1KL62</accession>
<dbReference type="AlphaFoldDB" id="A0A2H1KL62"/>
<reference evidence="1" key="1">
    <citation type="submission" date="2017-03" db="EMBL/GenBank/DDBJ databases">
        <authorList>
            <person name="Monnet C."/>
        </authorList>
    </citation>
    <scope>NUCLEOTIDE SEQUENCE [LARGE SCALE GENOMIC DNA]</scope>
    <source>
        <strain evidence="1">ATCC 9175</strain>
    </source>
</reference>
<dbReference type="Proteomes" id="UP000234525">
    <property type="component" value="Unassembled WGS sequence"/>
</dbReference>
<keyword evidence="2" id="KW-1185">Reference proteome</keyword>
<name>A0A2H1KL62_BREAU</name>
<proteinExistence type="predicted"/>
<protein>
    <submittedName>
        <fullName evidence="1">Uncharacterized protein</fullName>
    </submittedName>
</protein>
<gene>
    <name evidence="1" type="ORF">BAUR9175_03609</name>
</gene>